<feature type="compositionally biased region" description="Basic and acidic residues" evidence="1">
    <location>
        <begin position="1"/>
        <end position="10"/>
    </location>
</feature>
<organism evidence="3">
    <name type="scientific">Prunus dulcis</name>
    <name type="common">Almond</name>
    <name type="synonym">Amygdalus dulcis</name>
    <dbReference type="NCBI Taxonomy" id="3755"/>
    <lineage>
        <taxon>Eukaryota</taxon>
        <taxon>Viridiplantae</taxon>
        <taxon>Streptophyta</taxon>
        <taxon>Embryophyta</taxon>
        <taxon>Tracheophyta</taxon>
        <taxon>Spermatophyta</taxon>
        <taxon>Magnoliopsida</taxon>
        <taxon>eudicotyledons</taxon>
        <taxon>Gunneridae</taxon>
        <taxon>Pentapetalae</taxon>
        <taxon>rosids</taxon>
        <taxon>fabids</taxon>
        <taxon>Rosales</taxon>
        <taxon>Rosaceae</taxon>
        <taxon>Amygdaloideae</taxon>
        <taxon>Amygdaleae</taxon>
        <taxon>Prunus</taxon>
    </lineage>
</organism>
<evidence type="ECO:0000313" key="3">
    <source>
        <dbReference type="EMBL" id="BBH08920.1"/>
    </source>
</evidence>
<feature type="region of interest" description="Disordered" evidence="1">
    <location>
        <begin position="1"/>
        <end position="24"/>
    </location>
</feature>
<dbReference type="CDD" id="cd09272">
    <property type="entry name" value="RNase_HI_RT_Ty1"/>
    <property type="match status" value="1"/>
</dbReference>
<evidence type="ECO:0000259" key="2">
    <source>
        <dbReference type="Pfam" id="PF07727"/>
    </source>
</evidence>
<feature type="non-terminal residue" evidence="3">
    <location>
        <position position="1"/>
    </location>
</feature>
<dbReference type="PANTHER" id="PTHR11439">
    <property type="entry name" value="GAG-POL-RELATED RETROTRANSPOSON"/>
    <property type="match status" value="1"/>
</dbReference>
<dbReference type="Pfam" id="PF07727">
    <property type="entry name" value="RVT_2"/>
    <property type="match status" value="1"/>
</dbReference>
<protein>
    <submittedName>
        <fullName evidence="3">Transposable element protein</fullName>
    </submittedName>
</protein>
<feature type="non-terminal residue" evidence="3">
    <location>
        <position position="493"/>
    </location>
</feature>
<sequence>DAQGQHRHDDEEAGPSGSGSSHQKSLFCNTYAFSEEADQDELNDDDVVVDEARPRKRKKIDYIITRLLLLKPANCALLVQLPANKNLIGCKWIFKIKRHSDGSIARHKARLVAKGFSQEPGLDYGETFSPVVKPTTVRLVLALAAHFNWHLRQLDVKNAFLHGILHEEVYMSQPPGFEDPSHPYLVCKLLKSLYGLKQAPRAWNDRFTQFLPSLGFENTYSDSSLFVKHVGHEIVVLLLYVDDIIITGSASGAITQVISALTTEFDIKDLGLLHYFLGIQITKTATGLFLSQTKYVADLLVKFEMFDAKPCDTPCLPYNRLLKEDGILIPILRALQYLTFTRPDIAYSVHQVCQFMQNPMVSHFTAVKRDLQLKAFSDADWAEDPNDKRSTTGLVVFLGNNPISWSSKKQQTVSRSSTEAEYRALSFTSAELDWIKQLLAFLYIPLPRVPILFCDNLSAIALSFNPVQHQKTKHIEIDVHFVRERVSLKQLSV</sequence>
<dbReference type="InterPro" id="IPR043502">
    <property type="entry name" value="DNA/RNA_pol_sf"/>
</dbReference>
<proteinExistence type="predicted"/>
<dbReference type="SUPFAM" id="SSF56672">
    <property type="entry name" value="DNA/RNA polymerases"/>
    <property type="match status" value="1"/>
</dbReference>
<dbReference type="InterPro" id="IPR013103">
    <property type="entry name" value="RVT_2"/>
</dbReference>
<evidence type="ECO:0000256" key="1">
    <source>
        <dbReference type="SAM" id="MobiDB-lite"/>
    </source>
</evidence>
<feature type="domain" description="Reverse transcriptase Ty1/copia-type" evidence="2">
    <location>
        <begin position="78"/>
        <end position="316"/>
    </location>
</feature>
<gene>
    <name evidence="3" type="ORF">Prudu_021267</name>
</gene>
<accession>A0A4Y1RX24</accession>
<name>A0A4Y1RX24_PRUDU</name>
<dbReference type="PANTHER" id="PTHR11439:SF455">
    <property type="entry name" value="RLK (RECEPTOR-LIKE PROTEIN KINASE) 8, PUTATIVE-RELATED"/>
    <property type="match status" value="1"/>
</dbReference>
<dbReference type="AlphaFoldDB" id="A0A4Y1RX24"/>
<dbReference type="EMBL" id="AP019304">
    <property type="protein sequence ID" value="BBH08920.1"/>
    <property type="molecule type" value="Genomic_DNA"/>
</dbReference>
<reference evidence="3" key="1">
    <citation type="journal article" date="2019" name="Science">
        <title>Mutation of a bHLH transcription factor allowed almond domestication.</title>
        <authorList>
            <person name="Sanchez-Perez R."/>
            <person name="Pavan S."/>
            <person name="Mazzeo R."/>
            <person name="Moldovan C."/>
            <person name="Aiese Cigliano R."/>
            <person name="Del Cueto J."/>
            <person name="Ricciardi F."/>
            <person name="Lotti C."/>
            <person name="Ricciardi L."/>
            <person name="Dicenta F."/>
            <person name="Lopez-Marques R.L."/>
            <person name="Lindberg Moller B."/>
        </authorList>
    </citation>
    <scope>NUCLEOTIDE SEQUENCE</scope>
</reference>